<evidence type="ECO:0000313" key="3">
    <source>
        <dbReference type="Proteomes" id="UP001210925"/>
    </source>
</evidence>
<dbReference type="Proteomes" id="UP001210925">
    <property type="component" value="Unassembled WGS sequence"/>
</dbReference>
<dbReference type="PANTHER" id="PTHR28663">
    <property type="entry name" value="COILED-COIL DOMAIN-CONTAINING PROTEIN 173"/>
    <property type="match status" value="1"/>
</dbReference>
<sequence length="504" mass="59270">KSGDQTVKDSIYSAYQMERIKQLASEVPSNNLVLERYNERKALKQLSQQRIKSWGNTVMGSRLKRLAATDERARLLELERQKQDREWAIVREKEREDAIARAKFLLRAEDPRVRTLHSQLLMSNVLQERDKQLVYKTRRGIAMKIHEKEETLKQRLQHLDAIEKEKEELQNAHAKRFNFAKDLRQEIAVRAAEREKLKKAEKEANTNHSGDIRKELQEKAKHNRENKAKEALEIDRTLIGQINEKKAIQEDLLVKSMELDDSNTRFNNMKNMFAEQKKKFAEQQASERMARYEVVAKLNIDANNEAKETRAKLLEAVTNAPSGIVRQIRDTDKINLKQQYLKEQEEFLRIHNEKKQKLLEAALEIKEKDRAKNIQEGELWKQEKEAAEERKKKTLLDIKAHHVEQINFNAVRKLEEKKKKLQQDAVAIERATKDNADFEEYASEMIRQWKADGKNVAPVLNTLEKERPGYVKKRPGMMKTEFDHFERLGFTVRWMPVDPILPPK</sequence>
<gene>
    <name evidence="2" type="ORF">HK103_002868</name>
</gene>
<evidence type="ECO:0000313" key="2">
    <source>
        <dbReference type="EMBL" id="KAJ3251112.1"/>
    </source>
</evidence>
<organism evidence="2 3">
    <name type="scientific">Boothiomyces macroporosus</name>
    <dbReference type="NCBI Taxonomy" id="261099"/>
    <lineage>
        <taxon>Eukaryota</taxon>
        <taxon>Fungi</taxon>
        <taxon>Fungi incertae sedis</taxon>
        <taxon>Chytridiomycota</taxon>
        <taxon>Chytridiomycota incertae sedis</taxon>
        <taxon>Chytridiomycetes</taxon>
        <taxon>Rhizophydiales</taxon>
        <taxon>Terramycetaceae</taxon>
        <taxon>Boothiomyces</taxon>
    </lineage>
</organism>
<protein>
    <recommendedName>
        <fullName evidence="4">Trichohyalin-plectin-homology domain-containing protein</fullName>
    </recommendedName>
</protein>
<dbReference type="InterPro" id="IPR039986">
    <property type="entry name" value="CFAP210"/>
</dbReference>
<accession>A0AAD5UCW7</accession>
<dbReference type="PANTHER" id="PTHR28663:SF1">
    <property type="entry name" value="CILIA- AND FLAGELLA- ASSOCIATED PROTEIN 210"/>
    <property type="match status" value="1"/>
</dbReference>
<feature type="region of interest" description="Disordered" evidence="1">
    <location>
        <begin position="198"/>
        <end position="226"/>
    </location>
</feature>
<feature type="non-terminal residue" evidence="2">
    <location>
        <position position="1"/>
    </location>
</feature>
<dbReference type="AlphaFoldDB" id="A0AAD5UCW7"/>
<name>A0AAD5UCW7_9FUNG</name>
<dbReference type="EMBL" id="JADGKB010000200">
    <property type="protein sequence ID" value="KAJ3251112.1"/>
    <property type="molecule type" value="Genomic_DNA"/>
</dbReference>
<evidence type="ECO:0000256" key="1">
    <source>
        <dbReference type="SAM" id="MobiDB-lite"/>
    </source>
</evidence>
<evidence type="ECO:0008006" key="4">
    <source>
        <dbReference type="Google" id="ProtNLM"/>
    </source>
</evidence>
<keyword evidence="3" id="KW-1185">Reference proteome</keyword>
<proteinExistence type="predicted"/>
<comment type="caution">
    <text evidence="2">The sequence shown here is derived from an EMBL/GenBank/DDBJ whole genome shotgun (WGS) entry which is preliminary data.</text>
</comment>
<reference evidence="2" key="1">
    <citation type="submission" date="2020-05" db="EMBL/GenBank/DDBJ databases">
        <title>Phylogenomic resolution of chytrid fungi.</title>
        <authorList>
            <person name="Stajich J.E."/>
            <person name="Amses K."/>
            <person name="Simmons R."/>
            <person name="Seto K."/>
            <person name="Myers J."/>
            <person name="Bonds A."/>
            <person name="Quandt C.A."/>
            <person name="Barry K."/>
            <person name="Liu P."/>
            <person name="Grigoriev I."/>
            <person name="Longcore J.E."/>
            <person name="James T.Y."/>
        </authorList>
    </citation>
    <scope>NUCLEOTIDE SEQUENCE</scope>
    <source>
        <strain evidence="2">PLAUS21</strain>
    </source>
</reference>